<organism evidence="5 6">
    <name type="scientific">Meganyctiphanes norvegica</name>
    <name type="common">Northern krill</name>
    <name type="synonym">Thysanopoda norvegica</name>
    <dbReference type="NCBI Taxonomy" id="48144"/>
    <lineage>
        <taxon>Eukaryota</taxon>
        <taxon>Metazoa</taxon>
        <taxon>Ecdysozoa</taxon>
        <taxon>Arthropoda</taxon>
        <taxon>Crustacea</taxon>
        <taxon>Multicrustacea</taxon>
        <taxon>Malacostraca</taxon>
        <taxon>Eumalacostraca</taxon>
        <taxon>Eucarida</taxon>
        <taxon>Euphausiacea</taxon>
        <taxon>Euphausiidae</taxon>
        <taxon>Meganyctiphanes</taxon>
    </lineage>
</organism>
<gene>
    <name evidence="5" type="ORF">MNOR_LOCUS17089</name>
</gene>
<dbReference type="SUPFAM" id="SSF48403">
    <property type="entry name" value="Ankyrin repeat"/>
    <property type="match status" value="1"/>
</dbReference>
<keyword evidence="1" id="KW-0677">Repeat</keyword>
<dbReference type="PROSITE" id="PS50297">
    <property type="entry name" value="ANK_REP_REGION"/>
    <property type="match status" value="1"/>
</dbReference>
<reference evidence="5 6" key="1">
    <citation type="submission" date="2024-05" db="EMBL/GenBank/DDBJ databases">
        <authorList>
            <person name="Wallberg A."/>
        </authorList>
    </citation>
    <scope>NUCLEOTIDE SEQUENCE [LARGE SCALE GENOMIC DNA]</scope>
</reference>
<accession>A0AAV2QZD6</accession>
<dbReference type="AlphaFoldDB" id="A0AAV2QZD6"/>
<protein>
    <submittedName>
        <fullName evidence="5">Uncharacterized protein</fullName>
    </submittedName>
</protein>
<dbReference type="SMART" id="SM00248">
    <property type="entry name" value="ANK"/>
    <property type="match status" value="2"/>
</dbReference>
<feature type="repeat" description="ANK" evidence="3">
    <location>
        <begin position="136"/>
        <end position="168"/>
    </location>
</feature>
<evidence type="ECO:0000256" key="1">
    <source>
        <dbReference type="ARBA" id="ARBA00022737"/>
    </source>
</evidence>
<dbReference type="PANTHER" id="PTHR24171">
    <property type="entry name" value="ANKYRIN REPEAT DOMAIN-CONTAINING PROTEIN 39-RELATED"/>
    <property type="match status" value="1"/>
</dbReference>
<feature type="non-terminal residue" evidence="5">
    <location>
        <position position="215"/>
    </location>
</feature>
<evidence type="ECO:0000256" key="4">
    <source>
        <dbReference type="SAM" id="SignalP"/>
    </source>
</evidence>
<evidence type="ECO:0000256" key="3">
    <source>
        <dbReference type="PROSITE-ProRule" id="PRU00023"/>
    </source>
</evidence>
<dbReference type="Pfam" id="PF12796">
    <property type="entry name" value="Ank_2"/>
    <property type="match status" value="1"/>
</dbReference>
<keyword evidence="6" id="KW-1185">Reference proteome</keyword>
<feature type="chain" id="PRO_5043438755" evidence="4">
    <location>
        <begin position="21"/>
        <end position="215"/>
    </location>
</feature>
<feature type="signal peptide" evidence="4">
    <location>
        <begin position="1"/>
        <end position="20"/>
    </location>
</feature>
<dbReference type="EMBL" id="CAXKWB010011535">
    <property type="protein sequence ID" value="CAL4101763.1"/>
    <property type="molecule type" value="Genomic_DNA"/>
</dbReference>
<evidence type="ECO:0000313" key="5">
    <source>
        <dbReference type="EMBL" id="CAL4101763.1"/>
    </source>
</evidence>
<comment type="caution">
    <text evidence="5">The sequence shown here is derived from an EMBL/GenBank/DDBJ whole genome shotgun (WGS) entry which is preliminary data.</text>
</comment>
<sequence>MMRDVLFVLSLILVIGIGSSHSIVGSRRVIYSQSSPWTKRHSYYITKPLILTHPLTLAPVLSYTSAKPVTSAPSVDSKTVTDDTSDLAGCNTDSGPWWTPEYCRQYFLHWAATAGNTTLALSLLQGGYDINLQHNVQRTALHIAAHWGRATMVSLLLSRGADQTLKDMWGYQALELAELRKCDDKEYFQTWKLSCTRAENNYPLTIDLLKADDDE</sequence>
<name>A0AAV2QZD6_MEGNR</name>
<evidence type="ECO:0000256" key="2">
    <source>
        <dbReference type="ARBA" id="ARBA00023043"/>
    </source>
</evidence>
<evidence type="ECO:0000313" key="6">
    <source>
        <dbReference type="Proteomes" id="UP001497623"/>
    </source>
</evidence>
<dbReference type="Gene3D" id="1.25.40.20">
    <property type="entry name" value="Ankyrin repeat-containing domain"/>
    <property type="match status" value="1"/>
</dbReference>
<keyword evidence="2 3" id="KW-0040">ANK repeat</keyword>
<keyword evidence="4" id="KW-0732">Signal</keyword>
<dbReference type="InterPro" id="IPR002110">
    <property type="entry name" value="Ankyrin_rpt"/>
</dbReference>
<feature type="repeat" description="ANK" evidence="3">
    <location>
        <begin position="108"/>
        <end position="135"/>
    </location>
</feature>
<dbReference type="Proteomes" id="UP001497623">
    <property type="component" value="Unassembled WGS sequence"/>
</dbReference>
<proteinExistence type="predicted"/>
<dbReference type="PROSITE" id="PS50088">
    <property type="entry name" value="ANK_REPEAT"/>
    <property type="match status" value="2"/>
</dbReference>
<dbReference type="InterPro" id="IPR036770">
    <property type="entry name" value="Ankyrin_rpt-contain_sf"/>
</dbReference>